<dbReference type="HOGENOM" id="CLU_3232319_0_0_11"/>
<protein>
    <submittedName>
        <fullName evidence="1">Uncharacterized protein</fullName>
    </submittedName>
</protein>
<evidence type="ECO:0000313" key="1">
    <source>
        <dbReference type="EMBL" id="EKX88199.1"/>
    </source>
</evidence>
<proteinExistence type="predicted"/>
<gene>
    <name evidence="1" type="ORF">HMPREF9997_02315</name>
</gene>
<reference evidence="1 2" key="1">
    <citation type="submission" date="2012-05" db="EMBL/GenBank/DDBJ databases">
        <authorList>
            <person name="Weinstock G."/>
            <person name="Sodergren E."/>
            <person name="Lobos E.A."/>
            <person name="Fulton L."/>
            <person name="Fulton R."/>
            <person name="Courtney L."/>
            <person name="Fronick C."/>
            <person name="O'Laughlin M."/>
            <person name="Godfrey J."/>
            <person name="Wilson R.M."/>
            <person name="Miner T."/>
            <person name="Farmer C."/>
            <person name="Delehaunty K."/>
            <person name="Cordes M."/>
            <person name="Minx P."/>
            <person name="Tomlinson C."/>
            <person name="Chen J."/>
            <person name="Wollam A."/>
            <person name="Pepin K.H."/>
            <person name="Bhonagiri V."/>
            <person name="Zhang X."/>
            <person name="Suruliraj S."/>
            <person name="Warren W."/>
            <person name="Mitreva M."/>
            <person name="Mardis E.R."/>
            <person name="Wilson R.K."/>
        </authorList>
    </citation>
    <scope>NUCLEOTIDE SEQUENCE [LARGE SCALE GENOMIC DNA]</scope>
    <source>
        <strain evidence="1 2">F0235</strain>
    </source>
</reference>
<dbReference type="PATRIC" id="fig|1035195.3.peg.2069"/>
<dbReference type="EMBL" id="AMEM01000039">
    <property type="protein sequence ID" value="EKX88199.1"/>
    <property type="molecule type" value="Genomic_DNA"/>
</dbReference>
<keyword evidence="2" id="KW-1185">Reference proteome</keyword>
<evidence type="ECO:0000313" key="2">
    <source>
        <dbReference type="Proteomes" id="UP000010445"/>
    </source>
</evidence>
<dbReference type="STRING" id="1035195.HMPREF9997_02315"/>
<dbReference type="Proteomes" id="UP000010445">
    <property type="component" value="Unassembled WGS sequence"/>
</dbReference>
<dbReference type="AlphaFoldDB" id="L1MB25"/>
<sequence length="43" mass="5025">MLMSPKKNDDITVKVERTWASEDCTHSFLPMLPIAMHVHEQRT</sequence>
<accession>L1MB25</accession>
<organism evidence="1 2">
    <name type="scientific">Corynebacterium durum F0235</name>
    <dbReference type="NCBI Taxonomy" id="1035195"/>
    <lineage>
        <taxon>Bacteria</taxon>
        <taxon>Bacillati</taxon>
        <taxon>Actinomycetota</taxon>
        <taxon>Actinomycetes</taxon>
        <taxon>Mycobacteriales</taxon>
        <taxon>Corynebacteriaceae</taxon>
        <taxon>Corynebacterium</taxon>
    </lineage>
</organism>
<comment type="caution">
    <text evidence="1">The sequence shown here is derived from an EMBL/GenBank/DDBJ whole genome shotgun (WGS) entry which is preliminary data.</text>
</comment>
<name>L1MB25_9CORY</name>